<evidence type="ECO:0000313" key="2">
    <source>
        <dbReference type="Proteomes" id="UP000070352"/>
    </source>
</evidence>
<reference evidence="1 2" key="1">
    <citation type="submission" date="2016-02" db="EMBL/GenBank/DDBJ databases">
        <title>Draft Genome for Tepidibacillus decaturensis nov. sp. Strain Z9, an Anaerobic, Moderately Thermophilic and Heterotrophic Bacterium from Deep Subsurface of the Illinois Basin, USA.</title>
        <authorList>
            <person name="Dong Y."/>
            <person name="Chang J.Y."/>
            <person name="Sanford R."/>
            <person name="Fouke B.W."/>
        </authorList>
    </citation>
    <scope>NUCLEOTIDE SEQUENCE [LARGE SCALE GENOMIC DNA]</scope>
    <source>
        <strain evidence="1 2">Z9</strain>
    </source>
</reference>
<dbReference type="AlphaFoldDB" id="A0A135L396"/>
<gene>
    <name evidence="1" type="ORF">U473_04360</name>
</gene>
<keyword evidence="2" id="KW-1185">Reference proteome</keyword>
<sequence length="64" mass="7907">MRNKTNKSLYPTTMFITGPRDQSTWRTHSRHQHLQERKMLFQNEIVRPQWFLKHLHDKMIGMRS</sequence>
<accession>A0A135L396</accession>
<dbReference type="EMBL" id="LSKU01000001">
    <property type="protein sequence ID" value="KXG43333.1"/>
    <property type="molecule type" value="Genomic_DNA"/>
</dbReference>
<dbReference type="STRING" id="1413211.U473_04360"/>
<evidence type="ECO:0000313" key="1">
    <source>
        <dbReference type="EMBL" id="KXG43333.1"/>
    </source>
</evidence>
<organism evidence="1 2">
    <name type="scientific">Tepidibacillus decaturensis</name>
    <dbReference type="NCBI Taxonomy" id="1413211"/>
    <lineage>
        <taxon>Bacteria</taxon>
        <taxon>Bacillati</taxon>
        <taxon>Bacillota</taxon>
        <taxon>Bacilli</taxon>
        <taxon>Bacillales</taxon>
        <taxon>Bacillaceae</taxon>
        <taxon>Tepidibacillus</taxon>
    </lineage>
</organism>
<proteinExistence type="predicted"/>
<name>A0A135L396_9BACI</name>
<dbReference type="RefSeq" id="WP_068723720.1">
    <property type="nucleotide sequence ID" value="NZ_LSKU01000001.1"/>
</dbReference>
<dbReference type="Proteomes" id="UP000070352">
    <property type="component" value="Unassembled WGS sequence"/>
</dbReference>
<comment type="caution">
    <text evidence="1">The sequence shown here is derived from an EMBL/GenBank/DDBJ whole genome shotgun (WGS) entry which is preliminary data.</text>
</comment>
<protein>
    <submittedName>
        <fullName evidence="1">Uncharacterized protein</fullName>
    </submittedName>
</protein>